<reference evidence="1 2" key="1">
    <citation type="submission" date="2017-02" db="EMBL/GenBank/DDBJ databases">
        <authorList>
            <person name="Peterson S.W."/>
        </authorList>
    </citation>
    <scope>NUCLEOTIDE SEQUENCE [LARGE SCALE GENOMIC DNA]</scope>
    <source>
        <strain evidence="1 2">DSM 22323</strain>
    </source>
</reference>
<accession>A0A1T5FUT9</accession>
<keyword evidence="2" id="KW-1185">Reference proteome</keyword>
<dbReference type="OrthoDB" id="9807855at2"/>
<protein>
    <recommendedName>
        <fullName evidence="3">DUF3820 family protein</fullName>
    </recommendedName>
</protein>
<name>A0A1T5FUT9_9FLAO</name>
<evidence type="ECO:0000313" key="2">
    <source>
        <dbReference type="Proteomes" id="UP000191112"/>
    </source>
</evidence>
<evidence type="ECO:0000313" key="1">
    <source>
        <dbReference type="EMBL" id="SKB99958.1"/>
    </source>
</evidence>
<organism evidence="1 2">
    <name type="scientific">Soonwooa buanensis</name>
    <dbReference type="NCBI Taxonomy" id="619805"/>
    <lineage>
        <taxon>Bacteria</taxon>
        <taxon>Pseudomonadati</taxon>
        <taxon>Bacteroidota</taxon>
        <taxon>Flavobacteriia</taxon>
        <taxon>Flavobacteriales</taxon>
        <taxon>Weeksellaceae</taxon>
        <taxon>Chryseobacterium group</taxon>
        <taxon>Soonwooa</taxon>
    </lineage>
</organism>
<dbReference type="EMBL" id="FUYZ01000008">
    <property type="protein sequence ID" value="SKB99958.1"/>
    <property type="molecule type" value="Genomic_DNA"/>
</dbReference>
<gene>
    <name evidence="1" type="ORF">SAMN05660477_02311</name>
</gene>
<dbReference type="AlphaFoldDB" id="A0A1T5FUT9"/>
<dbReference type="RefSeq" id="WP_079667517.1">
    <property type="nucleotide sequence ID" value="NZ_FUYZ01000008.1"/>
</dbReference>
<dbReference type="STRING" id="619805.SAMN05660477_02311"/>
<sequence>MTPEILQELCKVKMPYGKHKDQWIIDLPISYLEWFNRKGFPQNKLGSQLATIYEVKLNGLDHIFTAIREHKKPEAPSKPRVYKL</sequence>
<dbReference type="InterPro" id="IPR024530">
    <property type="entry name" value="QSregVF_b"/>
</dbReference>
<proteinExistence type="predicted"/>
<evidence type="ECO:0008006" key="3">
    <source>
        <dbReference type="Google" id="ProtNLM"/>
    </source>
</evidence>
<dbReference type="Pfam" id="PF12843">
    <property type="entry name" value="QSregVF_b"/>
    <property type="match status" value="1"/>
</dbReference>
<dbReference type="Proteomes" id="UP000191112">
    <property type="component" value="Unassembled WGS sequence"/>
</dbReference>